<comment type="function">
    <text evidence="2">Purine nucleoside enzyme that catalyzes the phosphorolysis of adenosine and inosine nucleosides, yielding D-ribose 1-phosphate and the respective free bases, adenine and hypoxanthine. Also catalyzes the phosphorolysis of S-methyl-5'-thioadenosine into adenine and S-methyl-5-thio-alpha-D-ribose 1-phosphate. Also has adenosine deaminase activity.</text>
</comment>
<comment type="catalytic activity">
    <reaction evidence="1">
        <text>inosine + phosphate = alpha-D-ribose 1-phosphate + hypoxanthine</text>
        <dbReference type="Rhea" id="RHEA:27646"/>
        <dbReference type="ChEBI" id="CHEBI:17368"/>
        <dbReference type="ChEBI" id="CHEBI:17596"/>
        <dbReference type="ChEBI" id="CHEBI:43474"/>
        <dbReference type="ChEBI" id="CHEBI:57720"/>
        <dbReference type="EC" id="2.4.2.1"/>
    </reaction>
    <physiologicalReaction direction="left-to-right" evidence="1">
        <dbReference type="Rhea" id="RHEA:27647"/>
    </physiologicalReaction>
</comment>
<evidence type="ECO:0000256" key="11">
    <source>
        <dbReference type="ARBA" id="ARBA00049893"/>
    </source>
</evidence>
<dbReference type="Proteomes" id="UP001501771">
    <property type="component" value="Unassembled WGS sequence"/>
</dbReference>
<protein>
    <recommendedName>
        <fullName evidence="12">Purine nucleoside phosphorylase</fullName>
    </recommendedName>
</protein>
<dbReference type="InterPro" id="IPR003730">
    <property type="entry name" value="Cu_polyphenol_OxRdtase"/>
</dbReference>
<dbReference type="RefSeq" id="WP_344155983.1">
    <property type="nucleotide sequence ID" value="NZ_BAAAQR010000013.1"/>
</dbReference>
<dbReference type="InterPro" id="IPR038371">
    <property type="entry name" value="Cu_polyphenol_OxRdtase_sf"/>
</dbReference>
<evidence type="ECO:0000256" key="6">
    <source>
        <dbReference type="ARBA" id="ARBA00022801"/>
    </source>
</evidence>
<comment type="similarity">
    <text evidence="3 12">Belongs to the purine nucleoside phosphorylase YfiH/LACC1 family.</text>
</comment>
<dbReference type="SUPFAM" id="SSF64438">
    <property type="entry name" value="CNF1/YfiH-like putative cysteine hydrolases"/>
    <property type="match status" value="1"/>
</dbReference>
<dbReference type="Pfam" id="PF02578">
    <property type="entry name" value="Cu-oxidase_4"/>
    <property type="match status" value="1"/>
</dbReference>
<dbReference type="InterPro" id="IPR011324">
    <property type="entry name" value="Cytotoxic_necrot_fac-like_cat"/>
</dbReference>
<evidence type="ECO:0000256" key="1">
    <source>
        <dbReference type="ARBA" id="ARBA00000553"/>
    </source>
</evidence>
<keyword evidence="7" id="KW-0862">Zinc</keyword>
<comment type="caution">
    <text evidence="13">The sequence shown here is derived from an EMBL/GenBank/DDBJ whole genome shotgun (WGS) entry which is preliminary data.</text>
</comment>
<dbReference type="Gene3D" id="3.60.140.10">
    <property type="entry name" value="CNF1/YfiH-like putative cysteine hydrolases"/>
    <property type="match status" value="1"/>
</dbReference>
<evidence type="ECO:0000256" key="12">
    <source>
        <dbReference type="RuleBase" id="RU361274"/>
    </source>
</evidence>
<evidence type="ECO:0000313" key="13">
    <source>
        <dbReference type="EMBL" id="GAA2153279.1"/>
    </source>
</evidence>
<dbReference type="PANTHER" id="PTHR30616:SF2">
    <property type="entry name" value="PURINE NUCLEOSIDE PHOSPHORYLASE LACC1"/>
    <property type="match status" value="1"/>
</dbReference>
<keyword evidence="14" id="KW-1185">Reference proteome</keyword>
<reference evidence="14" key="1">
    <citation type="journal article" date="2019" name="Int. J. Syst. Evol. Microbiol.">
        <title>The Global Catalogue of Microorganisms (GCM) 10K type strain sequencing project: providing services to taxonomists for standard genome sequencing and annotation.</title>
        <authorList>
            <consortium name="The Broad Institute Genomics Platform"/>
            <consortium name="The Broad Institute Genome Sequencing Center for Infectious Disease"/>
            <person name="Wu L."/>
            <person name="Ma J."/>
        </authorList>
    </citation>
    <scope>NUCLEOTIDE SEQUENCE [LARGE SCALE GENOMIC DNA]</scope>
    <source>
        <strain evidence="14">JCM 16022</strain>
    </source>
</reference>
<dbReference type="NCBIfam" id="TIGR00726">
    <property type="entry name" value="peptidoglycan editing factor PgeF"/>
    <property type="match status" value="1"/>
</dbReference>
<evidence type="ECO:0000256" key="7">
    <source>
        <dbReference type="ARBA" id="ARBA00022833"/>
    </source>
</evidence>
<comment type="catalytic activity">
    <reaction evidence="11">
        <text>S-methyl-5'-thioadenosine + phosphate = 5-(methylsulfanyl)-alpha-D-ribose 1-phosphate + adenine</text>
        <dbReference type="Rhea" id="RHEA:11852"/>
        <dbReference type="ChEBI" id="CHEBI:16708"/>
        <dbReference type="ChEBI" id="CHEBI:17509"/>
        <dbReference type="ChEBI" id="CHEBI:43474"/>
        <dbReference type="ChEBI" id="CHEBI:58533"/>
        <dbReference type="EC" id="2.4.2.28"/>
    </reaction>
    <physiologicalReaction direction="left-to-right" evidence="11">
        <dbReference type="Rhea" id="RHEA:11853"/>
    </physiologicalReaction>
</comment>
<keyword evidence="5" id="KW-0479">Metal-binding</keyword>
<gene>
    <name evidence="13" type="primary">pgeF</name>
    <name evidence="13" type="ORF">GCM10009844_37540</name>
</gene>
<keyword evidence="4" id="KW-0808">Transferase</keyword>
<evidence type="ECO:0000256" key="9">
    <source>
        <dbReference type="ARBA" id="ARBA00047989"/>
    </source>
</evidence>
<evidence type="ECO:0000313" key="14">
    <source>
        <dbReference type="Proteomes" id="UP001501771"/>
    </source>
</evidence>
<evidence type="ECO:0000256" key="10">
    <source>
        <dbReference type="ARBA" id="ARBA00048968"/>
    </source>
</evidence>
<evidence type="ECO:0000256" key="8">
    <source>
        <dbReference type="ARBA" id="ARBA00023008"/>
    </source>
</evidence>
<dbReference type="CDD" id="cd16833">
    <property type="entry name" value="YfiH"/>
    <property type="match status" value="1"/>
</dbReference>
<dbReference type="EMBL" id="BAAAQR010000013">
    <property type="protein sequence ID" value="GAA2153279.1"/>
    <property type="molecule type" value="Genomic_DNA"/>
</dbReference>
<name>A0ABP5LYH6_9ACTN</name>
<organism evidence="13 14">
    <name type="scientific">Nocardioides koreensis</name>
    <dbReference type="NCBI Taxonomy" id="433651"/>
    <lineage>
        <taxon>Bacteria</taxon>
        <taxon>Bacillati</taxon>
        <taxon>Actinomycetota</taxon>
        <taxon>Actinomycetes</taxon>
        <taxon>Propionibacteriales</taxon>
        <taxon>Nocardioidaceae</taxon>
        <taxon>Nocardioides</taxon>
    </lineage>
</organism>
<sequence length="243" mass="25120">MYSHRDALGPVDLAFTDRYDGVSGAPFDSLNLAITGEDDAAARAENLRLVLADFAPGATVADLHQVHGASVHVVEEAPGPRPEADGIVTDRPDVVLVVRAADCVPVLLADPEAGVIGAAHAGRPGLAAGVVVRTVERMHELGAARITAWVGPHVCGACYEVPEAMRAEVAAIEPASAATTSWGTPALDIGAGVRAQLERAGVAVVDASRCTRESPDLYSYRRDGQAAGRLAGLVRLHDGAEGE</sequence>
<comment type="catalytic activity">
    <reaction evidence="9">
        <text>adenosine + H2O + H(+) = inosine + NH4(+)</text>
        <dbReference type="Rhea" id="RHEA:24408"/>
        <dbReference type="ChEBI" id="CHEBI:15377"/>
        <dbReference type="ChEBI" id="CHEBI:15378"/>
        <dbReference type="ChEBI" id="CHEBI:16335"/>
        <dbReference type="ChEBI" id="CHEBI:17596"/>
        <dbReference type="ChEBI" id="CHEBI:28938"/>
        <dbReference type="EC" id="3.5.4.4"/>
    </reaction>
    <physiologicalReaction direction="left-to-right" evidence="9">
        <dbReference type="Rhea" id="RHEA:24409"/>
    </physiologicalReaction>
</comment>
<evidence type="ECO:0000256" key="4">
    <source>
        <dbReference type="ARBA" id="ARBA00022679"/>
    </source>
</evidence>
<evidence type="ECO:0000256" key="2">
    <source>
        <dbReference type="ARBA" id="ARBA00003215"/>
    </source>
</evidence>
<evidence type="ECO:0000256" key="3">
    <source>
        <dbReference type="ARBA" id="ARBA00007353"/>
    </source>
</evidence>
<comment type="catalytic activity">
    <reaction evidence="10">
        <text>adenosine + phosphate = alpha-D-ribose 1-phosphate + adenine</text>
        <dbReference type="Rhea" id="RHEA:27642"/>
        <dbReference type="ChEBI" id="CHEBI:16335"/>
        <dbReference type="ChEBI" id="CHEBI:16708"/>
        <dbReference type="ChEBI" id="CHEBI:43474"/>
        <dbReference type="ChEBI" id="CHEBI:57720"/>
        <dbReference type="EC" id="2.4.2.1"/>
    </reaction>
    <physiologicalReaction direction="left-to-right" evidence="10">
        <dbReference type="Rhea" id="RHEA:27643"/>
    </physiologicalReaction>
</comment>
<proteinExistence type="inferred from homology"/>
<keyword evidence="6" id="KW-0378">Hydrolase</keyword>
<keyword evidence="8" id="KW-0186">Copper</keyword>
<dbReference type="PANTHER" id="PTHR30616">
    <property type="entry name" value="UNCHARACTERIZED PROTEIN YFIH"/>
    <property type="match status" value="1"/>
</dbReference>
<accession>A0ABP5LYH6</accession>
<evidence type="ECO:0000256" key="5">
    <source>
        <dbReference type="ARBA" id="ARBA00022723"/>
    </source>
</evidence>